<name>A0A3M6RV05_9BURK</name>
<evidence type="ECO:0008006" key="6">
    <source>
        <dbReference type="Google" id="ProtNLM"/>
    </source>
</evidence>
<feature type="coiled-coil region" evidence="1">
    <location>
        <begin position="109"/>
        <end position="139"/>
    </location>
</feature>
<sequence length="235" mass="24959">MGRRPGRAGPAGAVARRPPADRARPGRTKGQHTKGPAMNRAAQPSTQAPGHAPGRVGAALAPLRQRWHKLQARERRMLALAAAVVAGGLLWALALQPAWRTWQGYEPRRLALEQQLQHMQAMRQQAQQLQQQLADSATASSTPAALAAAVEASAKRLLAAPGQGADAAPQLTVAGDRATVRLRAVPAAQLLQWLREVRETTRSQPVQVQLSRDAGSGAPRWSGHVVLALPSGAQP</sequence>
<keyword evidence="3" id="KW-0472">Membrane</keyword>
<gene>
    <name evidence="4" type="ORF">EBQ34_02070</name>
</gene>
<dbReference type="Pfam" id="PF04612">
    <property type="entry name" value="T2SSM"/>
    <property type="match status" value="1"/>
</dbReference>
<accession>A0A3M6RV05</accession>
<evidence type="ECO:0000313" key="4">
    <source>
        <dbReference type="EMBL" id="RMX18531.1"/>
    </source>
</evidence>
<comment type="caution">
    <text evidence="4">The sequence shown here is derived from an EMBL/GenBank/DDBJ whole genome shotgun (WGS) entry which is preliminary data.</text>
</comment>
<protein>
    <recommendedName>
        <fullName evidence="6">Type II secretion system protein M</fullName>
    </recommendedName>
</protein>
<evidence type="ECO:0000256" key="2">
    <source>
        <dbReference type="SAM" id="MobiDB-lite"/>
    </source>
</evidence>
<feature type="transmembrane region" description="Helical" evidence="3">
    <location>
        <begin position="77"/>
        <end position="99"/>
    </location>
</feature>
<dbReference type="InterPro" id="IPR007690">
    <property type="entry name" value="T2SS_GspM"/>
</dbReference>
<dbReference type="GO" id="GO:0015627">
    <property type="term" value="C:type II protein secretion system complex"/>
    <property type="evidence" value="ECO:0007669"/>
    <property type="project" value="InterPro"/>
</dbReference>
<keyword evidence="3" id="KW-1133">Transmembrane helix</keyword>
<keyword evidence="3" id="KW-0812">Transmembrane</keyword>
<feature type="compositionally biased region" description="Low complexity" evidence="2">
    <location>
        <begin position="7"/>
        <end position="17"/>
    </location>
</feature>
<evidence type="ECO:0000313" key="5">
    <source>
        <dbReference type="Proteomes" id="UP000275180"/>
    </source>
</evidence>
<dbReference type="OrthoDB" id="8687363at2"/>
<dbReference type="Proteomes" id="UP000275180">
    <property type="component" value="Unassembled WGS sequence"/>
</dbReference>
<dbReference type="GO" id="GO:0015628">
    <property type="term" value="P:protein secretion by the type II secretion system"/>
    <property type="evidence" value="ECO:0007669"/>
    <property type="project" value="InterPro"/>
</dbReference>
<evidence type="ECO:0000256" key="1">
    <source>
        <dbReference type="SAM" id="Coils"/>
    </source>
</evidence>
<dbReference type="AlphaFoldDB" id="A0A3M6RV05"/>
<dbReference type="EMBL" id="RDQJ01000002">
    <property type="protein sequence ID" value="RMX18531.1"/>
    <property type="molecule type" value="Genomic_DNA"/>
</dbReference>
<evidence type="ECO:0000256" key="3">
    <source>
        <dbReference type="SAM" id="Phobius"/>
    </source>
</evidence>
<feature type="region of interest" description="Disordered" evidence="2">
    <location>
        <begin position="1"/>
        <end position="55"/>
    </location>
</feature>
<proteinExistence type="predicted"/>
<keyword evidence="1" id="KW-0175">Coiled coil</keyword>
<reference evidence="4 5" key="1">
    <citation type="submission" date="2018-10" db="EMBL/GenBank/DDBJ databases">
        <title>Comamonadaceae CDC group NO-1 genome sequencing and assembly.</title>
        <authorList>
            <person name="Bernier A.-M."/>
            <person name="Bernard K."/>
        </authorList>
    </citation>
    <scope>NUCLEOTIDE SEQUENCE [LARGE SCALE GENOMIC DNA]</scope>
    <source>
        <strain evidence="4 5">NML180582</strain>
    </source>
</reference>
<organism evidence="4 5">
    <name type="scientific">Vandammella animalimorsus</name>
    <dbReference type="NCBI Taxonomy" id="2029117"/>
    <lineage>
        <taxon>Bacteria</taxon>
        <taxon>Pseudomonadati</taxon>
        <taxon>Pseudomonadota</taxon>
        <taxon>Betaproteobacteria</taxon>
        <taxon>Burkholderiales</taxon>
        <taxon>Comamonadaceae</taxon>
        <taxon>Vandammella</taxon>
    </lineage>
</organism>